<evidence type="ECO:0000256" key="5">
    <source>
        <dbReference type="SAM" id="Phobius"/>
    </source>
</evidence>
<dbReference type="InterPro" id="IPR035952">
    <property type="entry name" value="Rhomboid-like_sf"/>
</dbReference>
<comment type="subcellular location">
    <subcellularLocation>
        <location evidence="1">Membrane</location>
        <topology evidence="1">Multi-pass membrane protein</topology>
    </subcellularLocation>
</comment>
<dbReference type="RefSeq" id="WP_006526202.1">
    <property type="nucleotide sequence ID" value="NZ_CABJCF010000005.1"/>
</dbReference>
<dbReference type="PANTHER" id="PTHR43066:SF11">
    <property type="entry name" value="PEPTIDASE S54 RHOMBOID DOMAIN-CONTAINING PROTEIN"/>
    <property type="match status" value="1"/>
</dbReference>
<feature type="transmembrane region" description="Helical" evidence="5">
    <location>
        <begin position="89"/>
        <end position="107"/>
    </location>
</feature>
<accession>A0A412PAP3</accession>
<dbReference type="Pfam" id="PF01694">
    <property type="entry name" value="Rhomboid"/>
    <property type="match status" value="1"/>
</dbReference>
<keyword evidence="3 5" id="KW-1133">Transmembrane helix</keyword>
<evidence type="ECO:0000313" key="8">
    <source>
        <dbReference type="Proteomes" id="UP000284731"/>
    </source>
</evidence>
<dbReference type="GO" id="GO:0006508">
    <property type="term" value="P:proteolysis"/>
    <property type="evidence" value="ECO:0007669"/>
    <property type="project" value="UniProtKB-KW"/>
</dbReference>
<dbReference type="SUPFAM" id="SSF144091">
    <property type="entry name" value="Rhomboid-like"/>
    <property type="match status" value="1"/>
</dbReference>
<keyword evidence="2 5" id="KW-0812">Transmembrane</keyword>
<keyword evidence="7" id="KW-0645">Protease</keyword>
<dbReference type="EMBL" id="QRWX01000005">
    <property type="protein sequence ID" value="RGT53651.1"/>
    <property type="molecule type" value="Genomic_DNA"/>
</dbReference>
<dbReference type="AlphaFoldDB" id="A0A412PAP3"/>
<feature type="domain" description="Peptidase S54 rhomboid" evidence="6">
    <location>
        <begin position="51"/>
        <end position="183"/>
    </location>
</feature>
<protein>
    <submittedName>
        <fullName evidence="7">Rhomboid family intramembrane serine protease</fullName>
    </submittedName>
</protein>
<dbReference type="InterPro" id="IPR022764">
    <property type="entry name" value="Peptidase_S54_rhomboid_dom"/>
</dbReference>
<feature type="transmembrane region" description="Helical" evidence="5">
    <location>
        <begin position="54"/>
        <end position="77"/>
    </location>
</feature>
<dbReference type="PANTHER" id="PTHR43066">
    <property type="entry name" value="RHOMBOID-RELATED PROTEIN"/>
    <property type="match status" value="1"/>
</dbReference>
<evidence type="ECO:0000256" key="4">
    <source>
        <dbReference type="ARBA" id="ARBA00023136"/>
    </source>
</evidence>
<keyword evidence="7" id="KW-0378">Hydrolase</keyword>
<organism evidence="7 8">
    <name type="scientific">Solobacterium moorei</name>
    <dbReference type="NCBI Taxonomy" id="102148"/>
    <lineage>
        <taxon>Bacteria</taxon>
        <taxon>Bacillati</taxon>
        <taxon>Bacillota</taxon>
        <taxon>Erysipelotrichia</taxon>
        <taxon>Erysipelotrichales</taxon>
        <taxon>Erysipelotrichaceae</taxon>
        <taxon>Solobacterium</taxon>
    </lineage>
</organism>
<gene>
    <name evidence="7" type="ORF">DWX20_09435</name>
</gene>
<name>A0A412PAP3_9FIRM</name>
<dbReference type="GO" id="GO:0004252">
    <property type="term" value="F:serine-type endopeptidase activity"/>
    <property type="evidence" value="ECO:0007669"/>
    <property type="project" value="InterPro"/>
</dbReference>
<feature type="transmembrane region" description="Helical" evidence="5">
    <location>
        <begin position="136"/>
        <end position="153"/>
    </location>
</feature>
<evidence type="ECO:0000256" key="2">
    <source>
        <dbReference type="ARBA" id="ARBA00022692"/>
    </source>
</evidence>
<evidence type="ECO:0000256" key="1">
    <source>
        <dbReference type="ARBA" id="ARBA00004141"/>
    </source>
</evidence>
<feature type="transmembrane region" description="Helical" evidence="5">
    <location>
        <begin position="113"/>
        <end position="129"/>
    </location>
</feature>
<dbReference type="GO" id="GO:0016020">
    <property type="term" value="C:membrane"/>
    <property type="evidence" value="ECO:0007669"/>
    <property type="project" value="UniProtKB-SubCell"/>
</dbReference>
<evidence type="ECO:0000259" key="6">
    <source>
        <dbReference type="Pfam" id="PF01694"/>
    </source>
</evidence>
<keyword evidence="4 5" id="KW-0472">Membrane</keyword>
<sequence length="185" mass="20097">MKKITWNSPVILSFALISLIALGLNTATNGATNQLLFSVYGGSLLNPLFYLRLFTHVLGHVNLTHYMNNMLLFLLVGPMLEEKYGSQRLLIVILVVALITGIVHIIIDPNSMLLGASGVVFSFILLSAVTGSKEGIPLTFIIVAILYIGTQIYEGVFNVDNVSQLTHIIGGIIGGIFGITVRKKR</sequence>
<dbReference type="Proteomes" id="UP000284731">
    <property type="component" value="Unassembled WGS sequence"/>
</dbReference>
<proteinExistence type="predicted"/>
<evidence type="ECO:0000313" key="7">
    <source>
        <dbReference type="EMBL" id="RGT53651.1"/>
    </source>
</evidence>
<evidence type="ECO:0000256" key="3">
    <source>
        <dbReference type="ARBA" id="ARBA00022989"/>
    </source>
</evidence>
<reference evidence="7 8" key="1">
    <citation type="submission" date="2018-08" db="EMBL/GenBank/DDBJ databases">
        <title>A genome reference for cultivated species of the human gut microbiota.</title>
        <authorList>
            <person name="Zou Y."/>
            <person name="Xue W."/>
            <person name="Luo G."/>
        </authorList>
    </citation>
    <scope>NUCLEOTIDE SEQUENCE [LARGE SCALE GENOMIC DNA]</scope>
    <source>
        <strain evidence="7 8">AF18-46</strain>
    </source>
</reference>
<dbReference type="Gene3D" id="1.20.1540.10">
    <property type="entry name" value="Rhomboid-like"/>
    <property type="match status" value="1"/>
</dbReference>
<feature type="transmembrane region" description="Helical" evidence="5">
    <location>
        <begin position="165"/>
        <end position="181"/>
    </location>
</feature>
<comment type="caution">
    <text evidence="7">The sequence shown here is derived from an EMBL/GenBank/DDBJ whole genome shotgun (WGS) entry which is preliminary data.</text>
</comment>